<dbReference type="InterPro" id="IPR035093">
    <property type="entry name" value="RelE/ParE_toxin_dom_sf"/>
</dbReference>
<evidence type="ECO:0000313" key="2">
    <source>
        <dbReference type="EMBL" id="PJE60937.1"/>
    </source>
</evidence>
<protein>
    <submittedName>
        <fullName evidence="2">Type II toxin-antitoxin system mRNA interferase toxin, RelE/StbE family</fullName>
    </submittedName>
</protein>
<name>A0A2M8KLY3_9BACT</name>
<reference evidence="3" key="1">
    <citation type="submission" date="2017-09" db="EMBL/GenBank/DDBJ databases">
        <title>Depth-based differentiation of microbial function through sediment-hosted aquifers and enrichment of novel symbionts in the deep terrestrial subsurface.</title>
        <authorList>
            <person name="Probst A.J."/>
            <person name="Ladd B."/>
            <person name="Jarett J.K."/>
            <person name="Geller-Mcgrath D.E."/>
            <person name="Sieber C.M.K."/>
            <person name="Emerson J.B."/>
            <person name="Anantharaman K."/>
            <person name="Thomas B.C."/>
            <person name="Malmstrom R."/>
            <person name="Stieglmeier M."/>
            <person name="Klingl A."/>
            <person name="Woyke T."/>
            <person name="Ryan C.M."/>
            <person name="Banfield J.F."/>
        </authorList>
    </citation>
    <scope>NUCLEOTIDE SEQUENCE [LARGE SCALE GENOMIC DNA]</scope>
</reference>
<evidence type="ECO:0000256" key="1">
    <source>
        <dbReference type="ARBA" id="ARBA00022649"/>
    </source>
</evidence>
<sequence length="89" mass="10764">MKIIISSQAEKRLKKLPKIDQIAVVQKIRSFKREREKLIPEKLHGYNNIFRVRVGDYRIVYQKTSDQIYIILIGHRKDIYEVLQRLLRN</sequence>
<dbReference type="SUPFAM" id="SSF143011">
    <property type="entry name" value="RelE-like"/>
    <property type="match status" value="1"/>
</dbReference>
<dbReference type="AlphaFoldDB" id="A0A2M8KLY3"/>
<dbReference type="InterPro" id="IPR007712">
    <property type="entry name" value="RelE/ParE_toxin"/>
</dbReference>
<evidence type="ECO:0000313" key="3">
    <source>
        <dbReference type="Proteomes" id="UP000231434"/>
    </source>
</evidence>
<accession>A0A2M8KLY3</accession>
<proteinExistence type="predicted"/>
<dbReference type="PANTHER" id="PTHR38813:SF1">
    <property type="entry name" value="TOXIN RELE1-RELATED"/>
    <property type="match status" value="1"/>
</dbReference>
<comment type="caution">
    <text evidence="2">The sequence shown here is derived from an EMBL/GenBank/DDBJ whole genome shotgun (WGS) entry which is preliminary data.</text>
</comment>
<organism evidence="2 3">
    <name type="scientific">Candidatus Roizmanbacteria bacterium CG10_big_fil_rev_8_21_14_0_10_36_26</name>
    <dbReference type="NCBI Taxonomy" id="1974851"/>
    <lineage>
        <taxon>Bacteria</taxon>
        <taxon>Candidatus Roizmaniibacteriota</taxon>
    </lineage>
</organism>
<dbReference type="Pfam" id="PF05016">
    <property type="entry name" value="ParE_toxin"/>
    <property type="match status" value="1"/>
</dbReference>
<gene>
    <name evidence="2" type="ORF">COU86_01545</name>
</gene>
<dbReference type="Proteomes" id="UP000231434">
    <property type="component" value="Unassembled WGS sequence"/>
</dbReference>
<dbReference type="InterPro" id="IPR052747">
    <property type="entry name" value="TA_system_RelE_toxin"/>
</dbReference>
<keyword evidence="1" id="KW-1277">Toxin-antitoxin system</keyword>
<dbReference type="PANTHER" id="PTHR38813">
    <property type="match status" value="1"/>
</dbReference>
<dbReference type="Gene3D" id="3.30.2310.20">
    <property type="entry name" value="RelE-like"/>
    <property type="match status" value="1"/>
</dbReference>
<dbReference type="EMBL" id="PFEB01000023">
    <property type="protein sequence ID" value="PJE60937.1"/>
    <property type="molecule type" value="Genomic_DNA"/>
</dbReference>